<dbReference type="InterPro" id="IPR006015">
    <property type="entry name" value="Universal_stress_UspA"/>
</dbReference>
<keyword evidence="4" id="KW-1185">Reference proteome</keyword>
<dbReference type="EMBL" id="JBBUTG010000025">
    <property type="protein sequence ID" value="MEK8034112.1"/>
    <property type="molecule type" value="Genomic_DNA"/>
</dbReference>
<sequence>MFKHILLPTDGSRLSEIAIFNGIELARQHGARVTGLHAMPEFHLLSYRAAALDESRDHFAQDAQAHAERHLEFIRRIADEARVECATVAELSDHPHDAIVKAARRLSCDLILMASHGRRGLISTLLGSETQRVLAHSEVPVMVWRAPASAG</sequence>
<comment type="caution">
    <text evidence="3">The sequence shown here is derived from an EMBL/GenBank/DDBJ whole genome shotgun (WGS) entry which is preliminary data.</text>
</comment>
<dbReference type="PANTHER" id="PTHR46268">
    <property type="entry name" value="STRESS RESPONSE PROTEIN NHAX"/>
    <property type="match status" value="1"/>
</dbReference>
<dbReference type="PANTHER" id="PTHR46268:SF15">
    <property type="entry name" value="UNIVERSAL STRESS PROTEIN HP_0031"/>
    <property type="match status" value="1"/>
</dbReference>
<dbReference type="Pfam" id="PF00582">
    <property type="entry name" value="Usp"/>
    <property type="match status" value="1"/>
</dbReference>
<comment type="similarity">
    <text evidence="1">Belongs to the universal stress protein A family.</text>
</comment>
<organism evidence="3 4">
    <name type="scientific">Ideonella lacteola</name>
    <dbReference type="NCBI Taxonomy" id="2984193"/>
    <lineage>
        <taxon>Bacteria</taxon>
        <taxon>Pseudomonadati</taxon>
        <taxon>Pseudomonadota</taxon>
        <taxon>Betaproteobacteria</taxon>
        <taxon>Burkholderiales</taxon>
        <taxon>Sphaerotilaceae</taxon>
        <taxon>Ideonella</taxon>
    </lineage>
</organism>
<dbReference type="PRINTS" id="PR01438">
    <property type="entry name" value="UNVRSLSTRESS"/>
</dbReference>
<protein>
    <submittedName>
        <fullName evidence="3">Universal stress protein</fullName>
    </submittedName>
</protein>
<evidence type="ECO:0000313" key="4">
    <source>
        <dbReference type="Proteomes" id="UP001371218"/>
    </source>
</evidence>
<dbReference type="Proteomes" id="UP001371218">
    <property type="component" value="Unassembled WGS sequence"/>
</dbReference>
<evidence type="ECO:0000313" key="3">
    <source>
        <dbReference type="EMBL" id="MEK8034112.1"/>
    </source>
</evidence>
<dbReference type="SUPFAM" id="SSF52402">
    <property type="entry name" value="Adenine nucleotide alpha hydrolases-like"/>
    <property type="match status" value="1"/>
</dbReference>
<proteinExistence type="inferred from homology"/>
<dbReference type="InterPro" id="IPR014729">
    <property type="entry name" value="Rossmann-like_a/b/a_fold"/>
</dbReference>
<dbReference type="RefSeq" id="WP_341428540.1">
    <property type="nucleotide sequence ID" value="NZ_JBBUTG010000025.1"/>
</dbReference>
<dbReference type="CDD" id="cd00293">
    <property type="entry name" value="USP-like"/>
    <property type="match status" value="1"/>
</dbReference>
<gene>
    <name evidence="3" type="ORF">AACH06_25080</name>
</gene>
<evidence type="ECO:0000256" key="1">
    <source>
        <dbReference type="ARBA" id="ARBA00008791"/>
    </source>
</evidence>
<dbReference type="Gene3D" id="3.40.50.620">
    <property type="entry name" value="HUPs"/>
    <property type="match status" value="1"/>
</dbReference>
<name>A0ABU9BZ68_9BURK</name>
<feature type="domain" description="UspA" evidence="2">
    <location>
        <begin position="1"/>
        <end position="144"/>
    </location>
</feature>
<accession>A0ABU9BZ68</accession>
<reference evidence="3 4" key="1">
    <citation type="submission" date="2024-04" db="EMBL/GenBank/DDBJ databases">
        <title>Novel species of the genus Ideonella isolated from streams.</title>
        <authorList>
            <person name="Lu H."/>
        </authorList>
    </citation>
    <scope>NUCLEOTIDE SEQUENCE [LARGE SCALE GENOMIC DNA]</scope>
    <source>
        <strain evidence="3 4">DXS29W</strain>
    </source>
</reference>
<dbReference type="InterPro" id="IPR006016">
    <property type="entry name" value="UspA"/>
</dbReference>
<evidence type="ECO:0000259" key="2">
    <source>
        <dbReference type="Pfam" id="PF00582"/>
    </source>
</evidence>